<accession>A0ABQ2VNG7</accession>
<protein>
    <recommendedName>
        <fullName evidence="5">Serine/threonine protein kinase</fullName>
    </recommendedName>
</protein>
<evidence type="ECO:0000313" key="4">
    <source>
        <dbReference type="Proteomes" id="UP000654471"/>
    </source>
</evidence>
<evidence type="ECO:0000313" key="3">
    <source>
        <dbReference type="EMBL" id="GGU97018.1"/>
    </source>
</evidence>
<dbReference type="Proteomes" id="UP000654471">
    <property type="component" value="Unassembled WGS sequence"/>
</dbReference>
<name>A0ABQ2VNG7_9ACTN</name>
<feature type="region of interest" description="Disordered" evidence="1">
    <location>
        <begin position="51"/>
        <end position="110"/>
    </location>
</feature>
<proteinExistence type="predicted"/>
<sequence length="253" mass="26406">MPIPAALDDRALAAAARPHTGRTRLALLIAGAVVVVAGVTAGVIALVANGSGSDGTGTDPHPGGSAQATGRKGARSPTATPDAAPSKPGPTVPTATSPSSGEGGAVPAGYRTVQDPDGFAMAVPVGFTRSYEKSRVYYYSEGRRFRIGVQLQKTVPEGPLGAMRTADAKGPADYPGYRDGQVTETTHNGFRAGLWEFVWDGSAQDAGARYTYDLSWNEDGRMMDVWISSPIASRIEAKRHFDTAVAAFRLTGR</sequence>
<keyword evidence="2" id="KW-0472">Membrane</keyword>
<feature type="transmembrane region" description="Helical" evidence="2">
    <location>
        <begin position="25"/>
        <end position="48"/>
    </location>
</feature>
<gene>
    <name evidence="3" type="ORF">GCM10010211_75480</name>
</gene>
<dbReference type="EMBL" id="BMRP01000054">
    <property type="protein sequence ID" value="GGU97018.1"/>
    <property type="molecule type" value="Genomic_DNA"/>
</dbReference>
<comment type="caution">
    <text evidence="3">The sequence shown here is derived from an EMBL/GenBank/DDBJ whole genome shotgun (WGS) entry which is preliminary data.</text>
</comment>
<evidence type="ECO:0000256" key="1">
    <source>
        <dbReference type="SAM" id="MobiDB-lite"/>
    </source>
</evidence>
<evidence type="ECO:0008006" key="5">
    <source>
        <dbReference type="Google" id="ProtNLM"/>
    </source>
</evidence>
<organism evidence="3 4">
    <name type="scientific">Streptomyces albospinus</name>
    <dbReference type="NCBI Taxonomy" id="285515"/>
    <lineage>
        <taxon>Bacteria</taxon>
        <taxon>Bacillati</taxon>
        <taxon>Actinomycetota</taxon>
        <taxon>Actinomycetes</taxon>
        <taxon>Kitasatosporales</taxon>
        <taxon>Streptomycetaceae</taxon>
        <taxon>Streptomyces</taxon>
    </lineage>
</organism>
<reference evidence="4" key="1">
    <citation type="journal article" date="2019" name="Int. J. Syst. Evol. Microbiol.">
        <title>The Global Catalogue of Microorganisms (GCM) 10K type strain sequencing project: providing services to taxonomists for standard genome sequencing and annotation.</title>
        <authorList>
            <consortium name="The Broad Institute Genomics Platform"/>
            <consortium name="The Broad Institute Genome Sequencing Center for Infectious Disease"/>
            <person name="Wu L."/>
            <person name="Ma J."/>
        </authorList>
    </citation>
    <scope>NUCLEOTIDE SEQUENCE [LARGE SCALE GENOMIC DNA]</scope>
    <source>
        <strain evidence="4">JCM 3399</strain>
    </source>
</reference>
<keyword evidence="2" id="KW-1133">Transmembrane helix</keyword>
<keyword evidence="2" id="KW-0812">Transmembrane</keyword>
<keyword evidence="4" id="KW-1185">Reference proteome</keyword>
<evidence type="ECO:0000256" key="2">
    <source>
        <dbReference type="SAM" id="Phobius"/>
    </source>
</evidence>